<evidence type="ECO:0000256" key="4">
    <source>
        <dbReference type="ARBA" id="ARBA00023002"/>
    </source>
</evidence>
<dbReference type="PANTHER" id="PTHR30468">
    <property type="entry name" value="ALPHA-KETOGLUTARATE-DEPENDENT SULFONATE DIOXYGENASE"/>
    <property type="match status" value="1"/>
</dbReference>
<keyword evidence="8" id="KW-1185">Reference proteome</keyword>
<evidence type="ECO:0000259" key="6">
    <source>
        <dbReference type="Pfam" id="PF02668"/>
    </source>
</evidence>
<dbReference type="InterPro" id="IPR003819">
    <property type="entry name" value="TauD/TfdA-like"/>
</dbReference>
<comment type="caution">
    <text evidence="7">The sequence shown here is derived from an EMBL/GenBank/DDBJ whole genome shotgun (WGS) entry which is preliminary data.</text>
</comment>
<dbReference type="InterPro" id="IPR051323">
    <property type="entry name" value="AtsK-like"/>
</dbReference>
<dbReference type="PANTHER" id="PTHR30468:SF1">
    <property type="entry name" value="ALPHA-KETOGLUTARATE-DEPENDENT SULFONATE DIOXYGENASE"/>
    <property type="match status" value="1"/>
</dbReference>
<dbReference type="EMBL" id="QGKL01000042">
    <property type="protein sequence ID" value="PWQ93402.1"/>
    <property type="molecule type" value="Genomic_DNA"/>
</dbReference>
<keyword evidence="4" id="KW-0560">Oxidoreductase</keyword>
<evidence type="ECO:0000256" key="1">
    <source>
        <dbReference type="ARBA" id="ARBA00005896"/>
    </source>
</evidence>
<dbReference type="RefSeq" id="WP_109825150.1">
    <property type="nucleotide sequence ID" value="NZ_QGKL01000042.1"/>
</dbReference>
<evidence type="ECO:0000256" key="3">
    <source>
        <dbReference type="ARBA" id="ARBA00022964"/>
    </source>
</evidence>
<name>A0A317CBD7_9GAMM</name>
<reference evidence="7 8" key="1">
    <citation type="submission" date="2018-05" db="EMBL/GenBank/DDBJ databases">
        <title>Leucothrix arctica sp. nov., isolated from Arctic seawater.</title>
        <authorList>
            <person name="Choi A."/>
            <person name="Baek K."/>
        </authorList>
    </citation>
    <scope>NUCLEOTIDE SEQUENCE [LARGE SCALE GENOMIC DNA]</scope>
    <source>
        <strain evidence="7 8">IMCC9719</strain>
    </source>
</reference>
<dbReference type="GO" id="GO:0016706">
    <property type="term" value="F:2-oxoglutarate-dependent dioxygenase activity"/>
    <property type="evidence" value="ECO:0007669"/>
    <property type="project" value="TreeGrafter"/>
</dbReference>
<dbReference type="Pfam" id="PF02668">
    <property type="entry name" value="TauD"/>
    <property type="match status" value="1"/>
</dbReference>
<dbReference type="GO" id="GO:0005737">
    <property type="term" value="C:cytoplasm"/>
    <property type="evidence" value="ECO:0007669"/>
    <property type="project" value="TreeGrafter"/>
</dbReference>
<keyword evidence="3 7" id="KW-0223">Dioxygenase</keyword>
<dbReference type="AlphaFoldDB" id="A0A317CBD7"/>
<evidence type="ECO:0000256" key="2">
    <source>
        <dbReference type="ARBA" id="ARBA00022723"/>
    </source>
</evidence>
<evidence type="ECO:0000313" key="7">
    <source>
        <dbReference type="EMBL" id="PWQ93402.1"/>
    </source>
</evidence>
<keyword evidence="2" id="KW-0479">Metal-binding</keyword>
<dbReference type="GO" id="GO:0046872">
    <property type="term" value="F:metal ion binding"/>
    <property type="evidence" value="ECO:0007669"/>
    <property type="project" value="UniProtKB-KW"/>
</dbReference>
<sequence>MSTLTFDTITVKPLTGAMGAMISGIDLSGDISAKQIDEIKTALFTYGAISFRDQELSFAAHQKFAQMFGTLEIHPIVNSMEEYPEIIRMHKPAGTQASFGVGWHTDNSFFEKPSLGSILFAEVIPEVGGDTLFANQQMAYEHLSDGMKKTLEGLTAVHSAKDAYTSPTALEKYDGDGPITYKKSDIIAASVEHPVIIKHPVTGKKALYVNPMFTSHFKGWTVEESSPLIKYLCEHAVRIDFQCRLTWEKGTVAMWDNRIVQHAALNDYEKYERLIYRITVNGDTLGGAL</sequence>
<protein>
    <submittedName>
        <fullName evidence="7">Taurine dioxygenase</fullName>
    </submittedName>
</protein>
<dbReference type="Proteomes" id="UP000245506">
    <property type="component" value="Unassembled WGS sequence"/>
</dbReference>
<dbReference type="Gene3D" id="3.60.130.10">
    <property type="entry name" value="Clavaminate synthase-like"/>
    <property type="match status" value="1"/>
</dbReference>
<organism evidence="7 8">
    <name type="scientific">Leucothrix arctica</name>
    <dbReference type="NCBI Taxonomy" id="1481894"/>
    <lineage>
        <taxon>Bacteria</taxon>
        <taxon>Pseudomonadati</taxon>
        <taxon>Pseudomonadota</taxon>
        <taxon>Gammaproteobacteria</taxon>
        <taxon>Thiotrichales</taxon>
        <taxon>Thiotrichaceae</taxon>
        <taxon>Leucothrix</taxon>
    </lineage>
</organism>
<evidence type="ECO:0000313" key="8">
    <source>
        <dbReference type="Proteomes" id="UP000245506"/>
    </source>
</evidence>
<proteinExistence type="inferred from homology"/>
<evidence type="ECO:0000256" key="5">
    <source>
        <dbReference type="ARBA" id="ARBA00023004"/>
    </source>
</evidence>
<dbReference type="OrthoDB" id="581608at2"/>
<dbReference type="SUPFAM" id="SSF51197">
    <property type="entry name" value="Clavaminate synthase-like"/>
    <property type="match status" value="1"/>
</dbReference>
<gene>
    <name evidence="7" type="ORF">DKT75_17365</name>
</gene>
<keyword evidence="5" id="KW-0408">Iron</keyword>
<accession>A0A317CBD7</accession>
<comment type="similarity">
    <text evidence="1">Belongs to the TfdA dioxygenase family.</text>
</comment>
<dbReference type="InterPro" id="IPR042098">
    <property type="entry name" value="TauD-like_sf"/>
</dbReference>
<feature type="domain" description="TauD/TfdA-like" evidence="6">
    <location>
        <begin position="11"/>
        <end position="279"/>
    </location>
</feature>